<reference evidence="9 10" key="1">
    <citation type="journal article" date="2017" name="Mol. Plant">
        <title>The Genome of Medicinal Plant Macleaya cordata Provides New Insights into Benzylisoquinoline Alkaloids Metabolism.</title>
        <authorList>
            <person name="Liu X."/>
            <person name="Liu Y."/>
            <person name="Huang P."/>
            <person name="Ma Y."/>
            <person name="Qing Z."/>
            <person name="Tang Q."/>
            <person name="Cao H."/>
            <person name="Cheng P."/>
            <person name="Zheng Y."/>
            <person name="Yuan Z."/>
            <person name="Zhou Y."/>
            <person name="Liu J."/>
            <person name="Tang Z."/>
            <person name="Zhuo Y."/>
            <person name="Zhang Y."/>
            <person name="Yu L."/>
            <person name="Huang J."/>
            <person name="Yang P."/>
            <person name="Peng Q."/>
            <person name="Zhang J."/>
            <person name="Jiang W."/>
            <person name="Zhang Z."/>
            <person name="Lin K."/>
            <person name="Ro D.K."/>
            <person name="Chen X."/>
            <person name="Xiong X."/>
            <person name="Shang Y."/>
            <person name="Huang S."/>
            <person name="Zeng J."/>
        </authorList>
    </citation>
    <scope>NUCLEOTIDE SEQUENCE [LARGE SCALE GENOMIC DNA]</scope>
    <source>
        <strain evidence="10">cv. BLH2017</strain>
        <tissue evidence="9">Root</tissue>
    </source>
</reference>
<evidence type="ECO:0000259" key="7">
    <source>
        <dbReference type="Pfam" id="PF09468"/>
    </source>
</evidence>
<dbReference type="OMA" id="QIHCGHS"/>
<dbReference type="STRING" id="56857.A0A200QD43"/>
<dbReference type="CDD" id="cd09270">
    <property type="entry name" value="RNase_H2-B"/>
    <property type="match status" value="1"/>
</dbReference>
<evidence type="ECO:0000256" key="4">
    <source>
        <dbReference type="ARBA" id="ARBA00024778"/>
    </source>
</evidence>
<evidence type="ECO:0000256" key="5">
    <source>
        <dbReference type="ARBA" id="ARBA00033464"/>
    </source>
</evidence>
<feature type="region of interest" description="Disordered" evidence="6">
    <location>
        <begin position="221"/>
        <end position="289"/>
    </location>
</feature>
<dbReference type="GO" id="GO:0005654">
    <property type="term" value="C:nucleoplasm"/>
    <property type="evidence" value="ECO:0007669"/>
    <property type="project" value="TreeGrafter"/>
</dbReference>
<evidence type="ECO:0000256" key="3">
    <source>
        <dbReference type="ARBA" id="ARBA00023242"/>
    </source>
</evidence>
<name>A0A200QD43_MACCD</name>
<evidence type="ECO:0000313" key="9">
    <source>
        <dbReference type="EMBL" id="OVA08302.1"/>
    </source>
</evidence>
<dbReference type="GO" id="GO:0032299">
    <property type="term" value="C:ribonuclease H2 complex"/>
    <property type="evidence" value="ECO:0007669"/>
    <property type="project" value="InterPro"/>
</dbReference>
<keyword evidence="3" id="KW-0539">Nucleus</keyword>
<feature type="compositionally biased region" description="Low complexity" evidence="6">
    <location>
        <begin position="241"/>
        <end position="252"/>
    </location>
</feature>
<evidence type="ECO:0000256" key="2">
    <source>
        <dbReference type="ARBA" id="ARBA00019062"/>
    </source>
</evidence>
<dbReference type="EMBL" id="MVGT01002328">
    <property type="protein sequence ID" value="OVA08302.1"/>
    <property type="molecule type" value="Genomic_DNA"/>
</dbReference>
<dbReference type="FunCoup" id="A0A200QD43">
    <property type="interactions" value="2109"/>
</dbReference>
<dbReference type="InterPro" id="IPR041195">
    <property type="entry name" value="Rnh202_N"/>
</dbReference>
<dbReference type="FunFam" id="2.20.25.530:FF:000002">
    <property type="entry name" value="Ribonuclease H2 subunit B"/>
    <property type="match status" value="1"/>
</dbReference>
<accession>A0A200QD43</accession>
<dbReference type="GO" id="GO:0006401">
    <property type="term" value="P:RNA catabolic process"/>
    <property type="evidence" value="ECO:0007669"/>
    <property type="project" value="TreeGrafter"/>
</dbReference>
<gene>
    <name evidence="9" type="ORF">BVC80_209g22</name>
</gene>
<evidence type="ECO:0000256" key="1">
    <source>
        <dbReference type="ARBA" id="ARBA00004123"/>
    </source>
</evidence>
<evidence type="ECO:0000313" key="10">
    <source>
        <dbReference type="Proteomes" id="UP000195402"/>
    </source>
</evidence>
<dbReference type="Pfam" id="PF09468">
    <property type="entry name" value="RNase_H2-Ydr279"/>
    <property type="match status" value="1"/>
</dbReference>
<dbReference type="PANTHER" id="PTHR13383">
    <property type="entry name" value="RIBONUCLEASE H2 SUBUNIT B"/>
    <property type="match status" value="1"/>
</dbReference>
<evidence type="ECO:0000256" key="6">
    <source>
        <dbReference type="SAM" id="MobiDB-lite"/>
    </source>
</evidence>
<comment type="caution">
    <text evidence="9">The sequence shown here is derived from an EMBL/GenBank/DDBJ whole genome shotgun (WGS) entry which is preliminary data.</text>
</comment>
<dbReference type="PANTHER" id="PTHR13383:SF11">
    <property type="entry name" value="RIBONUCLEASE H2 SUBUNIT B"/>
    <property type="match status" value="1"/>
</dbReference>
<dbReference type="Pfam" id="PF17745">
    <property type="entry name" value="Ydr279_N"/>
    <property type="match status" value="1"/>
</dbReference>
<dbReference type="AlphaFoldDB" id="A0A200QD43"/>
<dbReference type="OrthoDB" id="29098at2759"/>
<dbReference type="Proteomes" id="UP000195402">
    <property type="component" value="Unassembled WGS sequence"/>
</dbReference>
<sequence length="289" mass="32647">MARWDGIEETRLLIAPAPAPTTATGNGEGLMLSLRHPKSGNQTCYFLNNGSIQELHWFKQSYGSWFLGDYVCEDGGLYIATPIDPVFLLLPIFEEARMKNEGDQGKFRQLDEILFVNTYPGFQHLLSIAEDSMQIVCEMKEVGSSKFFRLNDSKVLAWLCHKVHQLKMTLPTLDKNYGAQNEKDMLTEVVSILGEYLKEEPWLNLLCSHLKLDRQQEASRQAAHSHEFLPGPLESTSFDQAKSGSNKKASSNKGKETNKKKMKTETNSQDIKDMFRRATRSSSSSSQAK</sequence>
<dbReference type="InParanoid" id="A0A200QD43"/>
<protein>
    <recommendedName>
        <fullName evidence="2">Ribonuclease H2 subunit B</fullName>
    </recommendedName>
    <alternativeName>
        <fullName evidence="5">Ribonuclease HI subunit B</fullName>
    </alternativeName>
</protein>
<dbReference type="Gene3D" id="1.10.20.120">
    <property type="match status" value="1"/>
</dbReference>
<comment type="subcellular location">
    <subcellularLocation>
        <location evidence="1">Nucleus</location>
    </subcellularLocation>
</comment>
<organism evidence="9 10">
    <name type="scientific">Macleaya cordata</name>
    <name type="common">Five-seeded plume-poppy</name>
    <name type="synonym">Bocconia cordata</name>
    <dbReference type="NCBI Taxonomy" id="56857"/>
    <lineage>
        <taxon>Eukaryota</taxon>
        <taxon>Viridiplantae</taxon>
        <taxon>Streptophyta</taxon>
        <taxon>Embryophyta</taxon>
        <taxon>Tracheophyta</taxon>
        <taxon>Spermatophyta</taxon>
        <taxon>Magnoliopsida</taxon>
        <taxon>Ranunculales</taxon>
        <taxon>Papaveraceae</taxon>
        <taxon>Papaveroideae</taxon>
        <taxon>Macleaya</taxon>
    </lineage>
</organism>
<dbReference type="InterPro" id="IPR019024">
    <property type="entry name" value="RNase_H2_suB_wHTH"/>
</dbReference>
<evidence type="ECO:0000259" key="8">
    <source>
        <dbReference type="Pfam" id="PF17745"/>
    </source>
</evidence>
<comment type="function">
    <text evidence="4">Non catalytic subunit of RNase H2, an endonuclease that specifically degrades the RNA of RNA:DNA hybrids. Participates in DNA replication, possibly by mediating the removal of lagging-strand Okazaki fragment RNA primers during DNA replication. Mediates the excision of single ribonucleotides from DNA:RNA duplexes.</text>
</comment>
<feature type="domain" description="Rnh202 triple barrel" evidence="8">
    <location>
        <begin position="31"/>
        <end position="84"/>
    </location>
</feature>
<proteinExistence type="predicted"/>
<dbReference type="InterPro" id="IPR040456">
    <property type="entry name" value="RNase_H2_suB"/>
</dbReference>
<keyword evidence="10" id="KW-1185">Reference proteome</keyword>
<dbReference type="Gene3D" id="2.20.25.530">
    <property type="match status" value="1"/>
</dbReference>
<feature type="domain" description="Ribonuclease H2 subunit B wHTH" evidence="7">
    <location>
        <begin position="87"/>
        <end position="255"/>
    </location>
</feature>